<comment type="caution">
    <text evidence="3">The sequence shown here is derived from an EMBL/GenBank/DDBJ whole genome shotgun (WGS) entry which is preliminary data.</text>
</comment>
<evidence type="ECO:0000259" key="2">
    <source>
        <dbReference type="PROSITE" id="PS50003"/>
    </source>
</evidence>
<dbReference type="GO" id="GO:0005840">
    <property type="term" value="C:ribosome"/>
    <property type="evidence" value="ECO:0007669"/>
    <property type="project" value="UniProtKB-KW"/>
</dbReference>
<name>A0AAN7DNV2_9FUNG</name>
<dbReference type="RefSeq" id="XP_064686759.1">
    <property type="nucleotide sequence ID" value="XM_064827475.1"/>
</dbReference>
<dbReference type="Gene3D" id="2.30.29.30">
    <property type="entry name" value="Pleckstrin-homology domain (PH domain)/Phosphotyrosine-binding domain (PTB)"/>
    <property type="match status" value="1"/>
</dbReference>
<evidence type="ECO:0000313" key="4">
    <source>
        <dbReference type="Proteomes" id="UP001304243"/>
    </source>
</evidence>
<protein>
    <submittedName>
        <fullName evidence="3">60S ribosomal protein L10A</fullName>
    </submittedName>
</protein>
<evidence type="ECO:0000256" key="1">
    <source>
        <dbReference type="SAM" id="MobiDB-lite"/>
    </source>
</evidence>
<feature type="domain" description="PH" evidence="2">
    <location>
        <begin position="2"/>
        <end position="113"/>
    </location>
</feature>
<accession>A0AAN7DNV2</accession>
<keyword evidence="3" id="KW-0687">Ribonucleoprotein</keyword>
<dbReference type="EMBL" id="JASEJX010000011">
    <property type="protein sequence ID" value="KAK4520093.1"/>
    <property type="molecule type" value="Genomic_DNA"/>
</dbReference>
<sequence length="231" mass="27074">MVLLKWGWVQQRITFKFRPAVWKRRYLVLTTMSIHVHKSEKGVISSLFHENMPEIHVWSNFKSVDSYKKQKRLSKYAFMIETRDHHLYASLRFKCATAEERDKWITAIDEQLKLTSKMWSSRPAIKETDDNGFCRLTKLKQQNPKCNLQNPIAPVSVLDKWLEQLNFMDSPEKQSAAIRDYRQGSSCSETPHSRRGSHKRSSVQAGAVEKNEQRPSSGMNKKRMQKIIANY</sequence>
<dbReference type="Pfam" id="PF00169">
    <property type="entry name" value="PH"/>
    <property type="match status" value="1"/>
</dbReference>
<dbReference type="CDD" id="cd00821">
    <property type="entry name" value="PH"/>
    <property type="match status" value="1"/>
</dbReference>
<evidence type="ECO:0000313" key="3">
    <source>
        <dbReference type="EMBL" id="KAK4520093.1"/>
    </source>
</evidence>
<dbReference type="InterPro" id="IPR011993">
    <property type="entry name" value="PH-like_dom_sf"/>
</dbReference>
<dbReference type="PROSITE" id="PS50003">
    <property type="entry name" value="PH_DOMAIN"/>
    <property type="match status" value="1"/>
</dbReference>
<dbReference type="SUPFAM" id="SSF50729">
    <property type="entry name" value="PH domain-like"/>
    <property type="match status" value="1"/>
</dbReference>
<reference evidence="3 4" key="1">
    <citation type="submission" date="2022-11" db="EMBL/GenBank/DDBJ databases">
        <title>Mucor velutinosus strain NIH1002 WGS.</title>
        <authorList>
            <person name="Subramanian P."/>
            <person name="Mullikin J.C."/>
            <person name="Segre J.A."/>
            <person name="Zelazny A.M."/>
        </authorList>
    </citation>
    <scope>NUCLEOTIDE SEQUENCE [LARGE SCALE GENOMIC DNA]</scope>
    <source>
        <strain evidence="3 4">NIH1002</strain>
    </source>
</reference>
<keyword evidence="3" id="KW-0689">Ribosomal protein</keyword>
<dbReference type="InterPro" id="IPR001849">
    <property type="entry name" value="PH_domain"/>
</dbReference>
<keyword evidence="4" id="KW-1185">Reference proteome</keyword>
<proteinExistence type="predicted"/>
<dbReference type="GeneID" id="89951909"/>
<dbReference type="SMART" id="SM00233">
    <property type="entry name" value="PH"/>
    <property type="match status" value="1"/>
</dbReference>
<gene>
    <name evidence="3" type="primary">RPL10A_2</name>
    <name evidence="3" type="ORF">ATC70_008223</name>
</gene>
<feature type="region of interest" description="Disordered" evidence="1">
    <location>
        <begin position="173"/>
        <end position="231"/>
    </location>
</feature>
<organism evidence="3 4">
    <name type="scientific">Mucor velutinosus</name>
    <dbReference type="NCBI Taxonomy" id="708070"/>
    <lineage>
        <taxon>Eukaryota</taxon>
        <taxon>Fungi</taxon>
        <taxon>Fungi incertae sedis</taxon>
        <taxon>Mucoromycota</taxon>
        <taxon>Mucoromycotina</taxon>
        <taxon>Mucoromycetes</taxon>
        <taxon>Mucorales</taxon>
        <taxon>Mucorineae</taxon>
        <taxon>Mucoraceae</taxon>
        <taxon>Mucor</taxon>
    </lineage>
</organism>
<dbReference type="Proteomes" id="UP001304243">
    <property type="component" value="Unassembled WGS sequence"/>
</dbReference>
<dbReference type="AlphaFoldDB" id="A0AAN7DNV2"/>